<keyword evidence="5 11" id="KW-0812">Transmembrane</keyword>
<evidence type="ECO:0000256" key="2">
    <source>
        <dbReference type="ARBA" id="ARBA00008661"/>
    </source>
</evidence>
<keyword evidence="13" id="KW-1185">Reference proteome</keyword>
<dbReference type="GO" id="GO:0016758">
    <property type="term" value="F:hexosyltransferase activity"/>
    <property type="evidence" value="ECO:0007669"/>
    <property type="project" value="InterPro"/>
</dbReference>
<protein>
    <recommendedName>
        <fullName evidence="11">Hexosyltransferase</fullName>
        <ecNumber evidence="11">2.4.1.-</ecNumber>
    </recommendedName>
</protein>
<dbReference type="Proteomes" id="UP000286415">
    <property type="component" value="Unassembled WGS sequence"/>
</dbReference>
<evidence type="ECO:0000256" key="6">
    <source>
        <dbReference type="ARBA" id="ARBA00022968"/>
    </source>
</evidence>
<sequence length="440" mass="50661">MLHRLVCIEAVVFPLPADWSMGVIHQLSSSLCASKLALSLFVLSLLFQLIVFLIHVFPQRSVSSGFTEIPFIYFSRSRINSSAISNLLEPSPAFTYSLSSGQSNQSLEPNSLLAKAHARLVVNPIESTGSEELKFPLNIDMPEVVRRGFHNLPVSHKPINDPQFKVLISNKNKCMDVETEYGGPVELLILIKSAPDHFIQRDTIRLTWGKEYCWGGRRVVRLFLLGTVSTTNRTLSDRLTNEAEFYSDIIQQDFHDHYYNNTYKIMFGIDWAVQFCSNASLLMFVDDDFFVYPRNVVAYMEGLSEGLLQRLIAGYVWRNARPFRGSKFKSKWWISRTEYPNEEYPVYVAAGNFFLSMQMAREFHIASRYTRYLRFDDVFLGILLRKLLRVPIHLSQIYAYVPVNVSSKAQLKTMLSSHQYSRPSDVFAQWDRLKCDTFCV</sequence>
<evidence type="ECO:0000256" key="10">
    <source>
        <dbReference type="ARBA" id="ARBA00023180"/>
    </source>
</evidence>
<dbReference type="PANTHER" id="PTHR11214">
    <property type="entry name" value="BETA-1,3-N-ACETYLGLUCOSAMINYLTRANSFERASE"/>
    <property type="match status" value="1"/>
</dbReference>
<dbReference type="GO" id="GO:0008194">
    <property type="term" value="F:UDP-glycosyltransferase activity"/>
    <property type="evidence" value="ECO:0007669"/>
    <property type="project" value="TreeGrafter"/>
</dbReference>
<dbReference type="GO" id="GO:0006493">
    <property type="term" value="P:protein O-linked glycosylation"/>
    <property type="evidence" value="ECO:0007669"/>
    <property type="project" value="TreeGrafter"/>
</dbReference>
<keyword evidence="8 11" id="KW-0333">Golgi apparatus</keyword>
<gene>
    <name evidence="12" type="ORF">CSKR_111997</name>
</gene>
<reference evidence="12 13" key="2">
    <citation type="journal article" date="2021" name="Genomics">
        <title>High-quality reference genome for Clonorchis sinensis.</title>
        <authorList>
            <person name="Young N.D."/>
            <person name="Stroehlein A.J."/>
            <person name="Kinkar L."/>
            <person name="Wang T."/>
            <person name="Sohn W.M."/>
            <person name="Chang B.C.H."/>
            <person name="Kaur P."/>
            <person name="Weisz D."/>
            <person name="Dudchenko O."/>
            <person name="Aiden E.L."/>
            <person name="Korhonen P.K."/>
            <person name="Gasser R.B."/>
        </authorList>
    </citation>
    <scope>NUCLEOTIDE SEQUENCE [LARGE SCALE GENOMIC DNA]</scope>
    <source>
        <strain evidence="12">Cs-k2</strain>
    </source>
</reference>
<evidence type="ECO:0000256" key="7">
    <source>
        <dbReference type="ARBA" id="ARBA00022989"/>
    </source>
</evidence>
<dbReference type="EMBL" id="NIRI02000056">
    <property type="protein sequence ID" value="KAG5445856.1"/>
    <property type="molecule type" value="Genomic_DNA"/>
</dbReference>
<dbReference type="AlphaFoldDB" id="A0A8T1MAI9"/>
<keyword evidence="9 11" id="KW-0472">Membrane</keyword>
<organism evidence="12 13">
    <name type="scientific">Clonorchis sinensis</name>
    <name type="common">Chinese liver fluke</name>
    <dbReference type="NCBI Taxonomy" id="79923"/>
    <lineage>
        <taxon>Eukaryota</taxon>
        <taxon>Metazoa</taxon>
        <taxon>Spiralia</taxon>
        <taxon>Lophotrochozoa</taxon>
        <taxon>Platyhelminthes</taxon>
        <taxon>Trematoda</taxon>
        <taxon>Digenea</taxon>
        <taxon>Opisthorchiida</taxon>
        <taxon>Opisthorchiata</taxon>
        <taxon>Opisthorchiidae</taxon>
        <taxon>Clonorchis</taxon>
    </lineage>
</organism>
<evidence type="ECO:0000256" key="9">
    <source>
        <dbReference type="ARBA" id="ARBA00023136"/>
    </source>
</evidence>
<name>A0A8T1MAI9_CLOSI</name>
<accession>A0A8T1MAI9</accession>
<feature type="transmembrane region" description="Helical" evidence="11">
    <location>
        <begin position="36"/>
        <end position="57"/>
    </location>
</feature>
<dbReference type="FunFam" id="3.90.550.50:FF:000001">
    <property type="entry name" value="Hexosyltransferase"/>
    <property type="match status" value="1"/>
</dbReference>
<dbReference type="OrthoDB" id="2139606at2759"/>
<comment type="similarity">
    <text evidence="2 11">Belongs to the glycosyltransferase 31 family.</text>
</comment>
<dbReference type="GO" id="GO:0000139">
    <property type="term" value="C:Golgi membrane"/>
    <property type="evidence" value="ECO:0007669"/>
    <property type="project" value="UniProtKB-SubCell"/>
</dbReference>
<keyword evidence="3 11" id="KW-0328">Glycosyltransferase</keyword>
<keyword evidence="4" id="KW-0808">Transferase</keyword>
<dbReference type="PANTHER" id="PTHR11214:SF349">
    <property type="entry name" value="BETA-1,3-GALACTOSYLTRANSFERASE BRN"/>
    <property type="match status" value="1"/>
</dbReference>
<evidence type="ECO:0000313" key="13">
    <source>
        <dbReference type="Proteomes" id="UP000286415"/>
    </source>
</evidence>
<reference evidence="12 13" key="1">
    <citation type="journal article" date="2018" name="Biotechnol. Adv.">
        <title>Improved genomic resources and new bioinformatic workflow for the carcinogenic parasite Clonorchis sinensis: Biotechnological implications.</title>
        <authorList>
            <person name="Wang D."/>
            <person name="Korhonen P.K."/>
            <person name="Gasser R.B."/>
            <person name="Young N.D."/>
        </authorList>
    </citation>
    <scope>NUCLEOTIDE SEQUENCE [LARGE SCALE GENOMIC DNA]</scope>
    <source>
        <strain evidence="12">Cs-k2</strain>
    </source>
</reference>
<evidence type="ECO:0000256" key="3">
    <source>
        <dbReference type="ARBA" id="ARBA00022676"/>
    </source>
</evidence>
<evidence type="ECO:0000256" key="11">
    <source>
        <dbReference type="RuleBase" id="RU363063"/>
    </source>
</evidence>
<keyword evidence="10" id="KW-0325">Glycoprotein</keyword>
<evidence type="ECO:0000256" key="5">
    <source>
        <dbReference type="ARBA" id="ARBA00022692"/>
    </source>
</evidence>
<dbReference type="Pfam" id="PF01762">
    <property type="entry name" value="Galactosyl_T"/>
    <property type="match status" value="1"/>
</dbReference>
<comment type="caution">
    <text evidence="12">The sequence shown here is derived from an EMBL/GenBank/DDBJ whole genome shotgun (WGS) entry which is preliminary data.</text>
</comment>
<dbReference type="InterPro" id="IPR002659">
    <property type="entry name" value="Glyco_trans_31"/>
</dbReference>
<keyword evidence="6 11" id="KW-0735">Signal-anchor</keyword>
<proteinExistence type="inferred from homology"/>
<keyword evidence="7 11" id="KW-1133">Transmembrane helix</keyword>
<evidence type="ECO:0000256" key="8">
    <source>
        <dbReference type="ARBA" id="ARBA00023034"/>
    </source>
</evidence>
<evidence type="ECO:0000256" key="4">
    <source>
        <dbReference type="ARBA" id="ARBA00022679"/>
    </source>
</evidence>
<dbReference type="EC" id="2.4.1.-" evidence="11"/>
<comment type="subcellular location">
    <subcellularLocation>
        <location evidence="1 11">Golgi apparatus membrane</location>
        <topology evidence="1 11">Single-pass type II membrane protein</topology>
    </subcellularLocation>
</comment>
<evidence type="ECO:0000313" key="12">
    <source>
        <dbReference type="EMBL" id="KAG5445856.1"/>
    </source>
</evidence>
<evidence type="ECO:0000256" key="1">
    <source>
        <dbReference type="ARBA" id="ARBA00004323"/>
    </source>
</evidence>
<dbReference type="Gene3D" id="3.90.550.50">
    <property type="match status" value="1"/>
</dbReference>